<evidence type="ECO:0008006" key="3">
    <source>
        <dbReference type="Google" id="ProtNLM"/>
    </source>
</evidence>
<dbReference type="SUPFAM" id="SSF46894">
    <property type="entry name" value="C-terminal effector domain of the bipartite response regulators"/>
    <property type="match status" value="1"/>
</dbReference>
<name>A0ABY3ZQK1_9RHOB</name>
<sequence>MPSESEILTALFAAAMGDSEGNSSTFWLDFLDLLAQSSHAESAMLQIQWRSGSPVLWQVGANWSAPDLATIVRMRAGRVYSTTDLPAAAISGSDAAGRAVRALKVIIGQEGVALLMLQREGADFRATDASRLSSLVPYIGPALKGWKELEQSRSIAALDRHICRALGAGWIIFSQSGKVQQMAPGMADRLATAAGVYLRADRRLFAPDDNASEALRRGIAAATLHEGDAQFVELSRRPVVQMVIRAESLAGEPVLVGRLRQSLATRDIPEAQLASRFGLSRSEARLAAHLSDGFSLRDAGQALGWTLETTRSCSKQIYAKTGANGQTAVLRRILLDIVWVAQMD</sequence>
<evidence type="ECO:0000313" key="2">
    <source>
        <dbReference type="Proteomes" id="UP000831019"/>
    </source>
</evidence>
<keyword evidence="1" id="KW-0614">Plasmid</keyword>
<keyword evidence="2" id="KW-1185">Reference proteome</keyword>
<dbReference type="Proteomes" id="UP000831019">
    <property type="component" value="Plasmid pDSM109990_a"/>
</dbReference>
<geneLocation type="plasmid" evidence="1 2">
    <name>pDSM109990_a</name>
</geneLocation>
<organism evidence="1 2">
    <name type="scientific">Sulfitobacter dubius</name>
    <dbReference type="NCBI Taxonomy" id="218673"/>
    <lineage>
        <taxon>Bacteria</taxon>
        <taxon>Pseudomonadati</taxon>
        <taxon>Pseudomonadota</taxon>
        <taxon>Alphaproteobacteria</taxon>
        <taxon>Rhodobacterales</taxon>
        <taxon>Roseobacteraceae</taxon>
        <taxon>Sulfitobacter</taxon>
    </lineage>
</organism>
<gene>
    <name evidence="1" type="ORF">DSM109990_03406</name>
</gene>
<dbReference type="EMBL" id="CP085145">
    <property type="protein sequence ID" value="UOA16522.1"/>
    <property type="molecule type" value="Genomic_DNA"/>
</dbReference>
<dbReference type="RefSeq" id="WP_243263495.1">
    <property type="nucleotide sequence ID" value="NZ_CP085145.1"/>
</dbReference>
<dbReference type="InterPro" id="IPR016032">
    <property type="entry name" value="Sig_transdc_resp-reg_C-effctor"/>
</dbReference>
<protein>
    <recommendedName>
        <fullName evidence="3">HTH luxR-type domain-containing protein</fullName>
    </recommendedName>
</protein>
<proteinExistence type="predicted"/>
<evidence type="ECO:0000313" key="1">
    <source>
        <dbReference type="EMBL" id="UOA16522.1"/>
    </source>
</evidence>
<accession>A0ABY3ZQK1</accession>
<reference evidence="2" key="1">
    <citation type="journal article" date="2022" name="Microorganisms">
        <title>Beyond the ABCs#Discovery of Three New Plasmid Types in Rhodobacterales (RepQ, RepY, RepW).</title>
        <authorList>
            <person name="Freese H.M."/>
            <person name="Ringel V."/>
            <person name="Overmann J."/>
            <person name="Petersen J."/>
        </authorList>
    </citation>
    <scope>NUCLEOTIDE SEQUENCE [LARGE SCALE GENOMIC DNA]</scope>
    <source>
        <strain evidence="2">DSM 109990</strain>
        <plasmid evidence="2">pDSM109990_a</plasmid>
    </source>
</reference>